<dbReference type="Proteomes" id="UP000218327">
    <property type="component" value="Unassembled WGS sequence"/>
</dbReference>
<evidence type="ECO:0000256" key="3">
    <source>
        <dbReference type="SAM" id="Coils"/>
    </source>
</evidence>
<organism evidence="8 9">
    <name type="scientific">SAR86 cluster bacterium</name>
    <dbReference type="NCBI Taxonomy" id="2030880"/>
    <lineage>
        <taxon>Bacteria</taxon>
        <taxon>Pseudomonadati</taxon>
        <taxon>Pseudomonadota</taxon>
        <taxon>Gammaproteobacteria</taxon>
        <taxon>SAR86 cluster</taxon>
    </lineage>
</organism>
<dbReference type="PANTHER" id="PTHR32347">
    <property type="entry name" value="EFFLUX SYSTEM COMPONENT YKNX-RELATED"/>
    <property type="match status" value="1"/>
</dbReference>
<comment type="subcellular location">
    <subcellularLocation>
        <location evidence="1">Cell envelope</location>
    </subcellularLocation>
</comment>
<feature type="region of interest" description="Disordered" evidence="4">
    <location>
        <begin position="230"/>
        <end position="252"/>
    </location>
</feature>
<feature type="region of interest" description="Disordered" evidence="4">
    <location>
        <begin position="281"/>
        <end position="304"/>
    </location>
</feature>
<accession>A0A2A5AY28</accession>
<keyword evidence="2 3" id="KW-0175">Coiled coil</keyword>
<dbReference type="Pfam" id="PF25975">
    <property type="entry name" value="CzcB_C"/>
    <property type="match status" value="1"/>
</dbReference>
<name>A0A2A5AY28_9GAMM</name>
<feature type="coiled-coil region" evidence="3">
    <location>
        <begin position="367"/>
        <end position="394"/>
    </location>
</feature>
<dbReference type="EMBL" id="NVVJ01000035">
    <property type="protein sequence ID" value="PCJ23698.1"/>
    <property type="molecule type" value="Genomic_DNA"/>
</dbReference>
<dbReference type="GO" id="GO:0030313">
    <property type="term" value="C:cell envelope"/>
    <property type="evidence" value="ECO:0007669"/>
    <property type="project" value="UniProtKB-SubCell"/>
</dbReference>
<dbReference type="Pfam" id="PF25990">
    <property type="entry name" value="Beta-barrel_YknX"/>
    <property type="match status" value="1"/>
</dbReference>
<feature type="compositionally biased region" description="Gly residues" evidence="4">
    <location>
        <begin position="286"/>
        <end position="297"/>
    </location>
</feature>
<protein>
    <recommendedName>
        <fullName evidence="10">RND efflux pump membrane fusion protein barrel-sandwich domain-containing protein</fullName>
    </recommendedName>
</protein>
<keyword evidence="5" id="KW-0472">Membrane</keyword>
<dbReference type="InterPro" id="IPR058636">
    <property type="entry name" value="Beta-barrel_YknX"/>
</dbReference>
<feature type="domain" description="YknX-like beta-barrel" evidence="7">
    <location>
        <begin position="551"/>
        <end position="631"/>
    </location>
</feature>
<evidence type="ECO:0000256" key="1">
    <source>
        <dbReference type="ARBA" id="ARBA00004196"/>
    </source>
</evidence>
<comment type="caution">
    <text evidence="8">The sequence shown here is derived from an EMBL/GenBank/DDBJ whole genome shotgun (WGS) entry which is preliminary data.</text>
</comment>
<evidence type="ECO:0008006" key="10">
    <source>
        <dbReference type="Google" id="ProtNLM"/>
    </source>
</evidence>
<keyword evidence="5" id="KW-1133">Transmembrane helix</keyword>
<dbReference type="AlphaFoldDB" id="A0A2A5AY28"/>
<dbReference type="Gene3D" id="2.40.420.20">
    <property type="match status" value="1"/>
</dbReference>
<gene>
    <name evidence="8" type="ORF">COA96_11125</name>
</gene>
<evidence type="ECO:0000259" key="7">
    <source>
        <dbReference type="Pfam" id="PF25990"/>
    </source>
</evidence>
<evidence type="ECO:0000313" key="9">
    <source>
        <dbReference type="Proteomes" id="UP000218327"/>
    </source>
</evidence>
<evidence type="ECO:0000259" key="6">
    <source>
        <dbReference type="Pfam" id="PF25975"/>
    </source>
</evidence>
<dbReference type="Gene3D" id="2.40.30.170">
    <property type="match status" value="1"/>
</dbReference>
<sequence>MSPDNKSTQEKILEKIPEPVKVKALELKQQFLSAKKSTQYAIAGGAAVFVLVIFSLGGGSSDITSGRVTFAARSGPLDITVLEGGTLEALQSQEIRSRVKGREGVKILSIVEEGYRVTPEDVTDGLILVELDKAQLIDQQLNQEIAVETAEATYIERRAQYEIQLNQNMTDLNDARQDMRFALLDFEKFLGGNIVEGIVSELEIEERLARAEEADAQAALASAASSEVVVPSRATSQAANGSAFDPSNLESMPPQMRERLEQAMAENGGSLPAEMLERMQSFSRGGFPGGGQRGGQDGQRRPGGQAIATADVEDGALIREPAAPLLLEPVRVGGLETRANLLMDDSYMAIRNELDFTQYADIDILEDGEAKQQLRSLQDELQVSQEEYLLAQDRIEGQRRLEARGFITPTELEAEELNLSKASNKEAEKETSLKLYIQYSFPKEAEEKLSDYENAIMGFQRQIKKNVAEQAQEAARFSSAERKFNLERVKLADIEQQIELATIRAERPGLVVYGAANQSRSRYNNNQEAIQEGATVRERQSILTIPDMREMAVKVDIHESAVQRVAVGQSVSVSIDAFPDQALTGIVTKVAVVADSANAFMNPDLKVYPTTIKIDGIHEWLRPGMSSEVEILVNRLDDVVYVPIQAVTYFDDERVVYVSNGNSSRRRVIEVGSFSESFIEVTSGLRAGENVLLLPPQQSLTDVGV</sequence>
<dbReference type="InterPro" id="IPR050465">
    <property type="entry name" value="UPF0194_transport"/>
</dbReference>
<evidence type="ECO:0000256" key="2">
    <source>
        <dbReference type="ARBA" id="ARBA00023054"/>
    </source>
</evidence>
<proteinExistence type="predicted"/>
<dbReference type="PANTHER" id="PTHR32347:SF23">
    <property type="entry name" value="BLL5650 PROTEIN"/>
    <property type="match status" value="1"/>
</dbReference>
<keyword evidence="5" id="KW-0812">Transmembrane</keyword>
<evidence type="ECO:0000256" key="5">
    <source>
        <dbReference type="SAM" id="Phobius"/>
    </source>
</evidence>
<evidence type="ECO:0000313" key="8">
    <source>
        <dbReference type="EMBL" id="PCJ23698.1"/>
    </source>
</evidence>
<reference evidence="9" key="1">
    <citation type="submission" date="2017-08" db="EMBL/GenBank/DDBJ databases">
        <title>A dynamic microbial community with high functional redundancy inhabits the cold, oxic subseafloor aquifer.</title>
        <authorList>
            <person name="Tully B.J."/>
            <person name="Wheat C.G."/>
            <person name="Glazer B.T."/>
            <person name="Huber J.A."/>
        </authorList>
    </citation>
    <scope>NUCLEOTIDE SEQUENCE [LARGE SCALE GENOMIC DNA]</scope>
</reference>
<feature type="domain" description="CzcB-like C-terminal circularly permuted SH3-like" evidence="6">
    <location>
        <begin position="640"/>
        <end position="691"/>
    </location>
</feature>
<feature type="transmembrane region" description="Helical" evidence="5">
    <location>
        <begin position="40"/>
        <end position="59"/>
    </location>
</feature>
<evidence type="ECO:0000256" key="4">
    <source>
        <dbReference type="SAM" id="MobiDB-lite"/>
    </source>
</evidence>
<dbReference type="InterPro" id="IPR058649">
    <property type="entry name" value="CzcB_C"/>
</dbReference>